<dbReference type="InterPro" id="IPR018980">
    <property type="entry name" value="FERM_PH-like_C"/>
</dbReference>
<feature type="region of interest" description="Disordered" evidence="4">
    <location>
        <begin position="912"/>
        <end position="944"/>
    </location>
</feature>
<reference evidence="7" key="1">
    <citation type="submission" date="2025-08" db="UniProtKB">
        <authorList>
            <consortium name="RefSeq"/>
        </authorList>
    </citation>
    <scope>IDENTIFICATION</scope>
</reference>
<feature type="region of interest" description="Disordered" evidence="4">
    <location>
        <begin position="1156"/>
        <end position="1223"/>
    </location>
</feature>
<dbReference type="InterPro" id="IPR029071">
    <property type="entry name" value="Ubiquitin-like_domsf"/>
</dbReference>
<keyword evidence="3" id="KW-0175">Coiled coil</keyword>
<dbReference type="Pfam" id="PF09379">
    <property type="entry name" value="FERM_N"/>
    <property type="match status" value="1"/>
</dbReference>
<dbReference type="CDD" id="cd17103">
    <property type="entry name" value="FERM_F1_FRMD4"/>
    <property type="match status" value="1"/>
</dbReference>
<dbReference type="SMART" id="SM01196">
    <property type="entry name" value="FERM_C"/>
    <property type="match status" value="1"/>
</dbReference>
<evidence type="ECO:0000256" key="4">
    <source>
        <dbReference type="SAM" id="MobiDB-lite"/>
    </source>
</evidence>
<gene>
    <name evidence="7" type="primary">LOC115232686</name>
</gene>
<dbReference type="SUPFAM" id="SSF47031">
    <property type="entry name" value="Second domain of FERM"/>
    <property type="match status" value="1"/>
</dbReference>
<feature type="region of interest" description="Disordered" evidence="4">
    <location>
        <begin position="787"/>
        <end position="806"/>
    </location>
</feature>
<dbReference type="InterPro" id="IPR000798">
    <property type="entry name" value="Ez/rad/moesin-like"/>
</dbReference>
<dbReference type="PANTHER" id="PTHR46079">
    <property type="entry name" value="FERM DOMAIN-CONTAINING PROTEIN 4"/>
    <property type="match status" value="1"/>
</dbReference>
<feature type="compositionally biased region" description="Polar residues" evidence="4">
    <location>
        <begin position="932"/>
        <end position="941"/>
    </location>
</feature>
<dbReference type="Gene3D" id="3.10.20.90">
    <property type="entry name" value="Phosphatidylinositol 3-kinase Catalytic Subunit, Chain A, domain 1"/>
    <property type="match status" value="1"/>
</dbReference>
<keyword evidence="2" id="KW-0963">Cytoplasm</keyword>
<keyword evidence="6" id="KW-1185">Reference proteome</keyword>
<feature type="region of interest" description="Disordered" evidence="4">
    <location>
        <begin position="639"/>
        <end position="685"/>
    </location>
</feature>
<feature type="compositionally biased region" description="Low complexity" evidence="4">
    <location>
        <begin position="1196"/>
        <end position="1217"/>
    </location>
</feature>
<organism evidence="6 7">
    <name type="scientific">Octopus sinensis</name>
    <name type="common">East Asian common octopus</name>
    <dbReference type="NCBI Taxonomy" id="2607531"/>
    <lineage>
        <taxon>Eukaryota</taxon>
        <taxon>Metazoa</taxon>
        <taxon>Spiralia</taxon>
        <taxon>Lophotrochozoa</taxon>
        <taxon>Mollusca</taxon>
        <taxon>Cephalopoda</taxon>
        <taxon>Coleoidea</taxon>
        <taxon>Octopodiformes</taxon>
        <taxon>Octopoda</taxon>
        <taxon>Incirrata</taxon>
        <taxon>Octopodidae</taxon>
        <taxon>Octopus</taxon>
    </lineage>
</organism>
<feature type="compositionally biased region" description="Low complexity" evidence="4">
    <location>
        <begin position="1075"/>
        <end position="1087"/>
    </location>
</feature>
<evidence type="ECO:0000256" key="1">
    <source>
        <dbReference type="ARBA" id="ARBA00004496"/>
    </source>
</evidence>
<evidence type="ECO:0000259" key="5">
    <source>
        <dbReference type="PROSITE" id="PS50057"/>
    </source>
</evidence>
<dbReference type="PROSITE" id="PS50057">
    <property type="entry name" value="FERM_3"/>
    <property type="match status" value="1"/>
</dbReference>
<accession>A0A6P7UCF3</accession>
<dbReference type="FunFam" id="1.20.80.10:FF:000008">
    <property type="entry name" value="FERM domain containing 4A"/>
    <property type="match status" value="1"/>
</dbReference>
<feature type="compositionally biased region" description="Polar residues" evidence="4">
    <location>
        <begin position="729"/>
        <end position="742"/>
    </location>
</feature>
<feature type="region of interest" description="Disordered" evidence="4">
    <location>
        <begin position="605"/>
        <end position="627"/>
    </location>
</feature>
<dbReference type="InterPro" id="IPR047176">
    <property type="entry name" value="FRMD4A/B"/>
</dbReference>
<dbReference type="Pfam" id="PF00373">
    <property type="entry name" value="FERM_M"/>
    <property type="match status" value="1"/>
</dbReference>
<dbReference type="InterPro" id="IPR019749">
    <property type="entry name" value="Band_41_domain"/>
</dbReference>
<protein>
    <submittedName>
        <fullName evidence="7">Uncharacterized protein LOC115232686 isoform X1</fullName>
    </submittedName>
</protein>
<dbReference type="InterPro" id="IPR035963">
    <property type="entry name" value="FERM_2"/>
</dbReference>
<dbReference type="PANTHER" id="PTHR46079:SF2">
    <property type="entry name" value="FERM DOMAIN-CONTAINING PROTEIN"/>
    <property type="match status" value="1"/>
</dbReference>
<sequence>MASKCRRILALKEKEESSFHQSRSRAKNRKIYSHRSLSLSSRIGRPDYGTIHEEEEDLPQSTLIGKRSRSLASLVRYSSRKSVHNLVKMFETMTEGRKTQVILLDENRLDITIQPKLYTKDLLDLVASHLNLKEKEYFGLYYLDEKGNTFWLHLDKKVLDHDFSRRSLLLLYLGIKFYVESIAHLRDKPAIELFYLNAKQAIYKGLLECNSETVFELAAYVLQITYGNFTTVENAREDLKKLYVVPTRTLQEHPSLGYCEERVLFHYQKIEGTSRGLSIVNYMTICESLPTYGIHYYEVKDKKDIPWWLGISHRGISVYDKTDKQTPRKIFHWKQLENLYYREKKFSVEVHDPKRIIHTLSSFNLYEDALLEPIDEFDALSDAISDPTTQRNSLISQVQVSVSRRTFGPGNVNVHAWFSSSPHLTKCIWSMAVDQHRFCLDRRDNKSYLQTARSMSEIVAELSQSSTSLSGSGASDLSRSTSSHSLPSLFSTSRYDVNIDPVKVKKEMYQALKDRRDALIETLKKKNEEFKQLCIQEGELIGHLPKDTPMAPGEQPPTIRRRVRTAFSLSSKLVPKDGDNMENELSCLELEYELQSKITSAANKLAHDPSVSKQVRKQRKQSYQKAETKLKEMEKKLNEMRKKAGHSTLKVSPVYQDPSEDSLGPTTDSEPEMISPVPSPVPHSKRDCSHVAFTNNVDNPEIIPDEEVTSCLPPDSPSSHLSPSHSSPQLTGGYTPSSVYSTGTQYRNQRYPTFSNRLGQSGREDIVDCSKFDGSHDSGFSSANNMTQVTPGQRPPQCENGEVKTPTNIHPYEYVQAEFQRQMTLTPNIEENYCSPDNSLISQRPRGPVSKPGNILPQLFSSKYGSRRESDSDYIEEVPESSLDIHNNSVASEPVYSHLGTHAELRWEDTQMAEPSPIIRSPQKSYDDLDNRPNTPSTEHSYSPRVYEYQSPPAQEVQVIHITGNTGPVDKPEVDPVIVTPPPNSRLVTTITKIKPQIEVSKPFETSDFFKYSEKLRRARMLDSYQRQLMGVTYQTEPSIESFYNRSCTPEHSNPPSPAFFPRMMQPAPSSPFVSQHHSLQQQQQQSTPSHFPSYWRDFEQHSGNSSPVSMFASKRGDINSSQTSSFHQQQSNSSSSSSSSSTYVQYSSQSVSRTVFRSHQIQTTRHAHYKPPQPMTCEPVVVPDLQSPSSHTPVNQTNMTNVSSNTSMPSSSSESTIKSRDNSFTLNAGESLAEAFSEEMLAWYEDQESSKKHPTLV</sequence>
<name>A0A6P7UCF3_9MOLL</name>
<dbReference type="InterPro" id="IPR019747">
    <property type="entry name" value="FERM_CS"/>
</dbReference>
<dbReference type="FunFam" id="3.10.20.90:FF:000019">
    <property type="entry name" value="FERM domain containing 4A"/>
    <property type="match status" value="1"/>
</dbReference>
<evidence type="ECO:0000256" key="2">
    <source>
        <dbReference type="ARBA" id="ARBA00022490"/>
    </source>
</evidence>
<dbReference type="SUPFAM" id="SSF50729">
    <property type="entry name" value="PH domain-like"/>
    <property type="match status" value="1"/>
</dbReference>
<dbReference type="PRINTS" id="PR00661">
    <property type="entry name" value="ERMFAMILY"/>
</dbReference>
<dbReference type="RefSeq" id="XP_029658566.1">
    <property type="nucleotide sequence ID" value="XM_029802706.2"/>
</dbReference>
<proteinExistence type="predicted"/>
<feature type="region of interest" description="Disordered" evidence="4">
    <location>
        <begin position="698"/>
        <end position="742"/>
    </location>
</feature>
<dbReference type="GO" id="GO:0008092">
    <property type="term" value="F:cytoskeletal protein binding"/>
    <property type="evidence" value="ECO:0007669"/>
    <property type="project" value="InterPro"/>
</dbReference>
<dbReference type="InterPro" id="IPR021774">
    <property type="entry name" value="CUPID"/>
</dbReference>
<dbReference type="InterPro" id="IPR018979">
    <property type="entry name" value="FERM_N"/>
</dbReference>
<dbReference type="GO" id="GO:0005912">
    <property type="term" value="C:adherens junction"/>
    <property type="evidence" value="ECO:0007669"/>
    <property type="project" value="TreeGrafter"/>
</dbReference>
<dbReference type="PROSITE" id="PS00660">
    <property type="entry name" value="FERM_1"/>
    <property type="match status" value="1"/>
</dbReference>
<dbReference type="InterPro" id="IPR019748">
    <property type="entry name" value="FERM_central"/>
</dbReference>
<dbReference type="PRINTS" id="PR00935">
    <property type="entry name" value="BAND41"/>
</dbReference>
<dbReference type="CDD" id="cd14473">
    <property type="entry name" value="FERM_B-lobe"/>
    <property type="match status" value="1"/>
</dbReference>
<feature type="region of interest" description="Disordered" evidence="4">
    <location>
        <begin position="844"/>
        <end position="874"/>
    </location>
</feature>
<feature type="compositionally biased region" description="Low complexity" evidence="4">
    <location>
        <begin position="1120"/>
        <end position="1142"/>
    </location>
</feature>
<dbReference type="SMART" id="SM00295">
    <property type="entry name" value="B41"/>
    <property type="match status" value="1"/>
</dbReference>
<dbReference type="InterPro" id="IPR014352">
    <property type="entry name" value="FERM/acyl-CoA-bd_prot_sf"/>
</dbReference>
<dbReference type="AlphaFoldDB" id="A0A6P7UCF3"/>
<dbReference type="GO" id="GO:0005737">
    <property type="term" value="C:cytoplasm"/>
    <property type="evidence" value="ECO:0007669"/>
    <property type="project" value="UniProtKB-SubCell"/>
</dbReference>
<dbReference type="KEGG" id="osn:115232686"/>
<dbReference type="Gene3D" id="1.20.80.10">
    <property type="match status" value="1"/>
</dbReference>
<dbReference type="CDD" id="cd13191">
    <property type="entry name" value="FERM_C_FRMD4A_FRMD4B"/>
    <property type="match status" value="1"/>
</dbReference>
<evidence type="ECO:0000313" key="7">
    <source>
        <dbReference type="RefSeq" id="XP_029658566.1"/>
    </source>
</evidence>
<feature type="domain" description="FERM" evidence="5">
    <location>
        <begin position="97"/>
        <end position="392"/>
    </location>
</feature>
<feature type="region of interest" description="Disordered" evidence="4">
    <location>
        <begin position="1045"/>
        <end position="1142"/>
    </location>
</feature>
<feature type="compositionally biased region" description="Polar residues" evidence="4">
    <location>
        <begin position="1156"/>
        <end position="1165"/>
    </location>
</feature>
<feature type="compositionally biased region" description="Low complexity" evidence="4">
    <location>
        <begin position="710"/>
        <end position="728"/>
    </location>
</feature>
<dbReference type="InterPro" id="IPR011993">
    <property type="entry name" value="PH-like_dom_sf"/>
</dbReference>
<dbReference type="InterPro" id="IPR041785">
    <property type="entry name" value="FRMD4A/B_FERM_C"/>
</dbReference>
<dbReference type="Pfam" id="PF11819">
    <property type="entry name" value="CUPID"/>
    <property type="match status" value="1"/>
</dbReference>
<evidence type="ECO:0000313" key="6">
    <source>
        <dbReference type="Proteomes" id="UP000515154"/>
    </source>
</evidence>
<dbReference type="SUPFAM" id="SSF54236">
    <property type="entry name" value="Ubiquitin-like"/>
    <property type="match status" value="1"/>
</dbReference>
<dbReference type="Proteomes" id="UP000515154">
    <property type="component" value="Linkage group LG2"/>
</dbReference>
<dbReference type="Pfam" id="PF09380">
    <property type="entry name" value="FERM_C"/>
    <property type="match status" value="1"/>
</dbReference>
<dbReference type="Gene3D" id="2.30.29.30">
    <property type="entry name" value="Pleckstrin-homology domain (PH domain)/Phosphotyrosine-binding domain (PTB)"/>
    <property type="match status" value="1"/>
</dbReference>
<dbReference type="GO" id="GO:0090162">
    <property type="term" value="P:establishment of epithelial cell polarity"/>
    <property type="evidence" value="ECO:0007669"/>
    <property type="project" value="InterPro"/>
</dbReference>
<dbReference type="GO" id="GO:0005923">
    <property type="term" value="C:bicellular tight junction"/>
    <property type="evidence" value="ECO:0007669"/>
    <property type="project" value="TreeGrafter"/>
</dbReference>
<comment type="subcellular location">
    <subcellularLocation>
        <location evidence="1">Cytoplasm</location>
    </subcellularLocation>
</comment>
<evidence type="ECO:0000256" key="3">
    <source>
        <dbReference type="ARBA" id="ARBA00023054"/>
    </source>
</evidence>
<dbReference type="InterPro" id="IPR000299">
    <property type="entry name" value="FERM_domain"/>
</dbReference>